<dbReference type="AlphaFoldDB" id="F3FU22"/>
<dbReference type="InterPro" id="IPR011611">
    <property type="entry name" value="PfkB_dom"/>
</dbReference>
<reference evidence="2 3" key="1">
    <citation type="journal article" date="2011" name="PLoS Pathog.">
        <title>Dynamic evolution of pathogenicity revealed by sequencing and comparative genomics of 19 Pseudomonas syringae isolates.</title>
        <authorList>
            <person name="Baltrus D.A."/>
            <person name="Nishimura M.T."/>
            <person name="Romanchuk A."/>
            <person name="Chang J.H."/>
            <person name="Mukhtar M.S."/>
            <person name="Cherkis K."/>
            <person name="Roach J."/>
            <person name="Grant S.R."/>
            <person name="Jones C.D."/>
            <person name="Dangl J.L."/>
        </authorList>
    </citation>
    <scope>NUCLEOTIDE SEQUENCE [LARGE SCALE GENOMIC DNA]</scope>
    <source>
        <strain evidence="3">M301072PT</strain>
    </source>
</reference>
<evidence type="ECO:0000313" key="2">
    <source>
        <dbReference type="EMBL" id="EGH33714.1"/>
    </source>
</evidence>
<gene>
    <name evidence="2" type="ORF">PSYJA_34315</name>
</gene>
<dbReference type="Proteomes" id="UP000004471">
    <property type="component" value="Unassembled WGS sequence"/>
</dbReference>
<feature type="non-terminal residue" evidence="2">
    <location>
        <position position="70"/>
    </location>
</feature>
<accession>F3FU22</accession>
<feature type="domain" description="Carbohydrate kinase PfkB" evidence="1">
    <location>
        <begin position="11"/>
        <end position="69"/>
    </location>
</feature>
<dbReference type="GO" id="GO:0016301">
    <property type="term" value="F:kinase activity"/>
    <property type="evidence" value="ECO:0007669"/>
    <property type="project" value="UniProtKB-KW"/>
</dbReference>
<keyword evidence="2" id="KW-0418">Kinase</keyword>
<evidence type="ECO:0000259" key="1">
    <source>
        <dbReference type="Pfam" id="PF00294"/>
    </source>
</evidence>
<dbReference type="Pfam" id="PF00294">
    <property type="entry name" value="PfkB"/>
    <property type="match status" value="1"/>
</dbReference>
<comment type="caution">
    <text evidence="2">The sequence shown here is derived from an EMBL/GenBank/DDBJ whole genome shotgun (WGS) entry which is preliminary data.</text>
</comment>
<evidence type="ECO:0000313" key="3">
    <source>
        <dbReference type="Proteomes" id="UP000004471"/>
    </source>
</evidence>
<dbReference type="HOGENOM" id="CLU_2764059_0_0_6"/>
<name>F3FU22_PSESX</name>
<dbReference type="Gene3D" id="3.40.1190.20">
    <property type="match status" value="1"/>
</dbReference>
<sequence>MSWPLRAAMACAPFYLGRHGQGRFGDIARQAMRDEGVEISTMPVPGEDTGLAVALVEASAERSFISYVGA</sequence>
<organism evidence="2 3">
    <name type="scientific">Pseudomonas syringae pv. japonica str. M301072</name>
    <dbReference type="NCBI Taxonomy" id="629262"/>
    <lineage>
        <taxon>Bacteria</taxon>
        <taxon>Pseudomonadati</taxon>
        <taxon>Pseudomonadota</taxon>
        <taxon>Gammaproteobacteria</taxon>
        <taxon>Pseudomonadales</taxon>
        <taxon>Pseudomonadaceae</taxon>
        <taxon>Pseudomonas</taxon>
        <taxon>Pseudomonas syringae</taxon>
    </lineage>
</organism>
<keyword evidence="2" id="KW-0808">Transferase</keyword>
<dbReference type="SUPFAM" id="SSF53613">
    <property type="entry name" value="Ribokinase-like"/>
    <property type="match status" value="1"/>
</dbReference>
<protein>
    <submittedName>
        <fullName evidence="2">Carbohydrate kinase, PfkB</fullName>
    </submittedName>
</protein>
<proteinExistence type="predicted"/>
<dbReference type="InterPro" id="IPR029056">
    <property type="entry name" value="Ribokinase-like"/>
</dbReference>
<dbReference type="EMBL" id="AEAH01001879">
    <property type="protein sequence ID" value="EGH33714.1"/>
    <property type="molecule type" value="Genomic_DNA"/>
</dbReference>